<dbReference type="RefSeq" id="WP_236097746.1">
    <property type="nucleotide sequence ID" value="NZ_JAKGUD010000001.1"/>
</dbReference>
<dbReference type="GO" id="GO:0005524">
    <property type="term" value="F:ATP binding"/>
    <property type="evidence" value="ECO:0007669"/>
    <property type="project" value="UniProtKB-KW"/>
</dbReference>
<evidence type="ECO:0000256" key="3">
    <source>
        <dbReference type="ARBA" id="ARBA00022741"/>
    </source>
</evidence>
<protein>
    <submittedName>
        <fullName evidence="6">ABC transporter ATP-binding protein</fullName>
    </submittedName>
</protein>
<dbReference type="SMART" id="SM00382">
    <property type="entry name" value="AAA"/>
    <property type="match status" value="1"/>
</dbReference>
<dbReference type="InterPro" id="IPR013563">
    <property type="entry name" value="Oligopep_ABC_C"/>
</dbReference>
<dbReference type="Proteomes" id="UP001200430">
    <property type="component" value="Unassembled WGS sequence"/>
</dbReference>
<dbReference type="PROSITE" id="PS50893">
    <property type="entry name" value="ABC_TRANSPORTER_2"/>
    <property type="match status" value="1"/>
</dbReference>
<evidence type="ECO:0000313" key="7">
    <source>
        <dbReference type="Proteomes" id="UP001200430"/>
    </source>
</evidence>
<keyword evidence="3" id="KW-0547">Nucleotide-binding</keyword>
<evidence type="ECO:0000256" key="4">
    <source>
        <dbReference type="ARBA" id="ARBA00022840"/>
    </source>
</evidence>
<evidence type="ECO:0000313" key="6">
    <source>
        <dbReference type="EMBL" id="MCF4141388.1"/>
    </source>
</evidence>
<dbReference type="SUPFAM" id="SSF52540">
    <property type="entry name" value="P-loop containing nucleoside triphosphate hydrolases"/>
    <property type="match status" value="1"/>
</dbReference>
<evidence type="ECO:0000256" key="1">
    <source>
        <dbReference type="ARBA" id="ARBA00005417"/>
    </source>
</evidence>
<keyword evidence="4 6" id="KW-0067">ATP-binding</keyword>
<dbReference type="PROSITE" id="PS00211">
    <property type="entry name" value="ABC_TRANSPORTER_1"/>
    <property type="match status" value="1"/>
</dbReference>
<keyword evidence="2" id="KW-0813">Transport</keyword>
<dbReference type="NCBIfam" id="TIGR01727">
    <property type="entry name" value="oligo_HPY"/>
    <property type="match status" value="1"/>
</dbReference>
<proteinExistence type="inferred from homology"/>
<dbReference type="Gene3D" id="3.40.50.300">
    <property type="entry name" value="P-loop containing nucleotide triphosphate hydrolases"/>
    <property type="match status" value="1"/>
</dbReference>
<dbReference type="PANTHER" id="PTHR43776:SF7">
    <property type="entry name" value="D,D-DIPEPTIDE TRANSPORT ATP-BINDING PROTEIN DDPF-RELATED"/>
    <property type="match status" value="1"/>
</dbReference>
<dbReference type="Pfam" id="PF08352">
    <property type="entry name" value="oligo_HPY"/>
    <property type="match status" value="1"/>
</dbReference>
<feature type="domain" description="ABC transporter" evidence="5">
    <location>
        <begin position="6"/>
        <end position="251"/>
    </location>
</feature>
<dbReference type="InterPro" id="IPR003593">
    <property type="entry name" value="AAA+_ATPase"/>
</dbReference>
<evidence type="ECO:0000256" key="2">
    <source>
        <dbReference type="ARBA" id="ARBA00022448"/>
    </source>
</evidence>
<accession>A0ABS9EJL6</accession>
<reference evidence="6 7" key="1">
    <citation type="submission" date="2022-01" db="EMBL/GenBank/DDBJ databases">
        <title>Dethiosulfovibrio faecalis sp. nov., a novel proteolytic, non-sulfur-reducing bacterium isolated from a marine aquaculture solid waste bioreactor.</title>
        <authorList>
            <person name="Grabowski S."/>
            <person name="Apolinario E."/>
            <person name="Schneider N."/>
            <person name="Marshall C.W."/>
            <person name="Sowers K.R."/>
        </authorList>
    </citation>
    <scope>NUCLEOTIDE SEQUENCE [LARGE SCALE GENOMIC DNA]</scope>
    <source>
        <strain evidence="6 7">DSM 12537</strain>
    </source>
</reference>
<dbReference type="Pfam" id="PF00005">
    <property type="entry name" value="ABC_tran"/>
    <property type="match status" value="1"/>
</dbReference>
<dbReference type="EMBL" id="JAKGUD010000001">
    <property type="protein sequence ID" value="MCF4141388.1"/>
    <property type="molecule type" value="Genomic_DNA"/>
</dbReference>
<dbReference type="PANTHER" id="PTHR43776">
    <property type="entry name" value="TRANSPORT ATP-BINDING PROTEIN"/>
    <property type="match status" value="1"/>
</dbReference>
<sequence>MKDVILETDELEVVYRGRDKSVRALRPLSIKLGRGESLAVVGESGCGKTTLVRAILGLQPPSSGAISLFGEDISELDKKGTIAVRRRCGFIPQDVYGGLPPGLSALDTVREPWDLLHPKNDKEAGKKYAVELMERLGLNSKNLGNRKVKKGLSGGQRQRIAVARALINNPELLLADEPTSMQDISTRDKVIRLLRERVDRGMSLIFVTHDLLLARSIAQKTAIFFGGSLCETGNSDDIVSEQIHPYTKALYGAMPSLNEKMVLRTSKDRTPSPSGCPFRKGCPEAMYVCEKTPPMKDMGNGRMVACWRTGN</sequence>
<comment type="similarity">
    <text evidence="1">Belongs to the ABC transporter superfamily.</text>
</comment>
<gene>
    <name evidence="6" type="ORF">L2W38_00960</name>
</gene>
<name>A0ABS9EJL6_9BACT</name>
<comment type="caution">
    <text evidence="6">The sequence shown here is derived from an EMBL/GenBank/DDBJ whole genome shotgun (WGS) entry which is preliminary data.</text>
</comment>
<dbReference type="InterPro" id="IPR017871">
    <property type="entry name" value="ABC_transporter-like_CS"/>
</dbReference>
<dbReference type="CDD" id="cd03257">
    <property type="entry name" value="ABC_NikE_OppD_transporters"/>
    <property type="match status" value="1"/>
</dbReference>
<dbReference type="InterPro" id="IPR027417">
    <property type="entry name" value="P-loop_NTPase"/>
</dbReference>
<dbReference type="InterPro" id="IPR003439">
    <property type="entry name" value="ABC_transporter-like_ATP-bd"/>
</dbReference>
<evidence type="ECO:0000259" key="5">
    <source>
        <dbReference type="PROSITE" id="PS50893"/>
    </source>
</evidence>
<organism evidence="6 7">
    <name type="scientific">Dethiosulfovibrio marinus</name>
    <dbReference type="NCBI Taxonomy" id="133532"/>
    <lineage>
        <taxon>Bacteria</taxon>
        <taxon>Thermotogati</taxon>
        <taxon>Synergistota</taxon>
        <taxon>Synergistia</taxon>
        <taxon>Synergistales</taxon>
        <taxon>Dethiosulfovibrionaceae</taxon>
        <taxon>Dethiosulfovibrio</taxon>
    </lineage>
</organism>
<keyword evidence="7" id="KW-1185">Reference proteome</keyword>
<dbReference type="InterPro" id="IPR050319">
    <property type="entry name" value="ABC_transp_ATP-bind"/>
</dbReference>